<protein>
    <submittedName>
        <fullName evidence="1">Uncharacterized protein</fullName>
    </submittedName>
</protein>
<dbReference type="Proteomes" id="UP000027135">
    <property type="component" value="Unassembled WGS sequence"/>
</dbReference>
<keyword evidence="2" id="KW-1185">Reference proteome</keyword>
<accession>A0A067QMM7</accession>
<dbReference type="EMBL" id="KK853149">
    <property type="protein sequence ID" value="KDR10698.1"/>
    <property type="molecule type" value="Genomic_DNA"/>
</dbReference>
<name>A0A067QMM7_ZOONE</name>
<gene>
    <name evidence="1" type="ORF">L798_14377</name>
</gene>
<dbReference type="AlphaFoldDB" id="A0A067QMM7"/>
<evidence type="ECO:0000313" key="1">
    <source>
        <dbReference type="EMBL" id="KDR10698.1"/>
    </source>
</evidence>
<proteinExistence type="predicted"/>
<sequence length="71" mass="8123">MLSVMWQKEHLWSVCILQRVHLSSYVKRIGMLHASAVTKHVLICYSAAALGFQVRYYSQTSTVQGEYESVC</sequence>
<dbReference type="InParanoid" id="A0A067QMM7"/>
<evidence type="ECO:0000313" key="2">
    <source>
        <dbReference type="Proteomes" id="UP000027135"/>
    </source>
</evidence>
<organism evidence="1 2">
    <name type="scientific">Zootermopsis nevadensis</name>
    <name type="common">Dampwood termite</name>
    <dbReference type="NCBI Taxonomy" id="136037"/>
    <lineage>
        <taxon>Eukaryota</taxon>
        <taxon>Metazoa</taxon>
        <taxon>Ecdysozoa</taxon>
        <taxon>Arthropoda</taxon>
        <taxon>Hexapoda</taxon>
        <taxon>Insecta</taxon>
        <taxon>Pterygota</taxon>
        <taxon>Neoptera</taxon>
        <taxon>Polyneoptera</taxon>
        <taxon>Dictyoptera</taxon>
        <taxon>Blattodea</taxon>
        <taxon>Blattoidea</taxon>
        <taxon>Termitoidae</taxon>
        <taxon>Termopsidae</taxon>
        <taxon>Zootermopsis</taxon>
    </lineage>
</organism>
<reference evidence="1 2" key="1">
    <citation type="journal article" date="2014" name="Nat. Commun.">
        <title>Molecular traces of alternative social organization in a termite genome.</title>
        <authorList>
            <person name="Terrapon N."/>
            <person name="Li C."/>
            <person name="Robertson H.M."/>
            <person name="Ji L."/>
            <person name="Meng X."/>
            <person name="Booth W."/>
            <person name="Chen Z."/>
            <person name="Childers C.P."/>
            <person name="Glastad K.M."/>
            <person name="Gokhale K."/>
            <person name="Gowin J."/>
            <person name="Gronenberg W."/>
            <person name="Hermansen R.A."/>
            <person name="Hu H."/>
            <person name="Hunt B.G."/>
            <person name="Huylmans A.K."/>
            <person name="Khalil S.M."/>
            <person name="Mitchell R.D."/>
            <person name="Munoz-Torres M.C."/>
            <person name="Mustard J.A."/>
            <person name="Pan H."/>
            <person name="Reese J.T."/>
            <person name="Scharf M.E."/>
            <person name="Sun F."/>
            <person name="Vogel H."/>
            <person name="Xiao J."/>
            <person name="Yang W."/>
            <person name="Yang Z."/>
            <person name="Yang Z."/>
            <person name="Zhou J."/>
            <person name="Zhu J."/>
            <person name="Brent C.S."/>
            <person name="Elsik C.G."/>
            <person name="Goodisman M.A."/>
            <person name="Liberles D.A."/>
            <person name="Roe R.M."/>
            <person name="Vargo E.L."/>
            <person name="Vilcinskas A."/>
            <person name="Wang J."/>
            <person name="Bornberg-Bauer E."/>
            <person name="Korb J."/>
            <person name="Zhang G."/>
            <person name="Liebig J."/>
        </authorList>
    </citation>
    <scope>NUCLEOTIDE SEQUENCE [LARGE SCALE GENOMIC DNA]</scope>
    <source>
        <tissue evidence="1">Whole organism</tissue>
    </source>
</reference>